<evidence type="ECO:0000256" key="5">
    <source>
        <dbReference type="ARBA" id="ARBA00023244"/>
    </source>
</evidence>
<dbReference type="AlphaFoldDB" id="A0A3B1DRT5"/>
<dbReference type="UniPathway" id="UPA00252"/>
<dbReference type="HAMAP" id="MF_00323">
    <property type="entry name" value="Ferrochelatase"/>
    <property type="match status" value="1"/>
</dbReference>
<dbReference type="PANTHER" id="PTHR11108">
    <property type="entry name" value="FERROCHELATASE"/>
    <property type="match status" value="1"/>
</dbReference>
<proteinExistence type="inferred from homology"/>
<dbReference type="GO" id="GO:0006783">
    <property type="term" value="P:heme biosynthetic process"/>
    <property type="evidence" value="ECO:0007669"/>
    <property type="project" value="UniProtKB-KW"/>
</dbReference>
<dbReference type="EC" id="4.99.1.1" evidence="6"/>
<evidence type="ECO:0000256" key="4">
    <source>
        <dbReference type="ARBA" id="ARBA00023239"/>
    </source>
</evidence>
<dbReference type="PANTHER" id="PTHR11108:SF1">
    <property type="entry name" value="FERROCHELATASE, MITOCHONDRIAL"/>
    <property type="match status" value="1"/>
</dbReference>
<dbReference type="InterPro" id="IPR033659">
    <property type="entry name" value="Ferrochelatase_N"/>
</dbReference>
<dbReference type="SUPFAM" id="SSF53800">
    <property type="entry name" value="Chelatase"/>
    <property type="match status" value="1"/>
</dbReference>
<dbReference type="InterPro" id="IPR001015">
    <property type="entry name" value="Ferrochelatase"/>
</dbReference>
<dbReference type="CDD" id="cd00419">
    <property type="entry name" value="Ferrochelatase_C"/>
    <property type="match status" value="1"/>
</dbReference>
<protein>
    <submittedName>
        <fullName evidence="6">Ferrochelatase, protoheme ferro-lyase</fullName>
        <ecNumber evidence="6">4.99.1.1</ecNumber>
    </submittedName>
</protein>
<evidence type="ECO:0000313" key="6">
    <source>
        <dbReference type="EMBL" id="VAY86629.1"/>
    </source>
</evidence>
<keyword evidence="2" id="KW-0408">Iron</keyword>
<name>A0A3B1DRT5_9ZZZZ</name>
<dbReference type="NCBIfam" id="TIGR00109">
    <property type="entry name" value="hemH"/>
    <property type="match status" value="1"/>
</dbReference>
<dbReference type="EMBL" id="UOYO01000015">
    <property type="protein sequence ID" value="VAY86629.1"/>
    <property type="molecule type" value="Genomic_DNA"/>
</dbReference>
<dbReference type="InterPro" id="IPR019772">
    <property type="entry name" value="Ferrochelatase_AS"/>
</dbReference>
<dbReference type="Pfam" id="PF00762">
    <property type="entry name" value="Ferrochelatase"/>
    <property type="match status" value="1"/>
</dbReference>
<evidence type="ECO:0000256" key="1">
    <source>
        <dbReference type="ARBA" id="ARBA00004744"/>
    </source>
</evidence>
<evidence type="ECO:0000256" key="2">
    <source>
        <dbReference type="ARBA" id="ARBA00023004"/>
    </source>
</evidence>
<dbReference type="GO" id="GO:0004325">
    <property type="term" value="F:ferrochelatase activity"/>
    <property type="evidence" value="ECO:0007669"/>
    <property type="project" value="InterPro"/>
</dbReference>
<organism evidence="6">
    <name type="scientific">hydrothermal vent metagenome</name>
    <dbReference type="NCBI Taxonomy" id="652676"/>
    <lineage>
        <taxon>unclassified sequences</taxon>
        <taxon>metagenomes</taxon>
        <taxon>ecological metagenomes</taxon>
    </lineage>
</organism>
<comment type="pathway">
    <text evidence="1">Porphyrin-containing compound metabolism; protoheme biosynthesis.</text>
</comment>
<gene>
    <name evidence="6" type="ORF">MNB_ARC-1_20</name>
</gene>
<accession>A0A3B1DRT5</accession>
<evidence type="ECO:0000256" key="3">
    <source>
        <dbReference type="ARBA" id="ARBA00023133"/>
    </source>
</evidence>
<dbReference type="PROSITE" id="PS00534">
    <property type="entry name" value="FERROCHELATASE"/>
    <property type="match status" value="1"/>
</dbReference>
<dbReference type="Gene3D" id="3.40.50.1400">
    <property type="match status" value="2"/>
</dbReference>
<keyword evidence="5" id="KW-0627">Porphyrin biosynthesis</keyword>
<dbReference type="InterPro" id="IPR033644">
    <property type="entry name" value="Ferrochelatase_C"/>
</dbReference>
<reference evidence="6" key="1">
    <citation type="submission" date="2018-10" db="EMBL/GenBank/DDBJ databases">
        <authorList>
            <person name="Aoki K."/>
        </authorList>
    </citation>
    <scope>NUCLEOTIDE SEQUENCE</scope>
</reference>
<keyword evidence="4 6" id="KW-0456">Lyase</keyword>
<keyword evidence="3" id="KW-0350">Heme biosynthesis</keyword>
<sequence length="310" mass="36304">MNKQKKALVVLNMGGVRNKKELNIFLHNMFNDENILKIKHKKIRSLVAFLIVFFRIHKAWENYKQIGGSSPLHKITELFTRKLQIFLPNIFITYSMRYTEPFAKTAIDQIKQKGIKDVMLLPLFPHYSLTTVKTGCDDFIEHANNKFNITICEPFYKNSVYNEIICNEIVNAQGKYLDYHIIFSAHGLPQKMIDKYNDPYKKQIEDHVEILKEQLSHYATPFKSINLAYQSKVGPGKWLSPSLEETLQYFKNKKVIIYPISFVIDNSETIFELDIAYRSLAKQIGVRDYKVCKCINDNNIFTKEIINLFK</sequence>
<dbReference type="CDD" id="cd03411">
    <property type="entry name" value="Ferrochelatase_N"/>
    <property type="match status" value="1"/>
</dbReference>